<evidence type="ECO:0000256" key="4">
    <source>
        <dbReference type="ARBA" id="ARBA00022695"/>
    </source>
</evidence>
<dbReference type="Proteomes" id="UP000031737">
    <property type="component" value="Unassembled WGS sequence"/>
</dbReference>
<dbReference type="Pfam" id="PF01704">
    <property type="entry name" value="UDPGP"/>
    <property type="match status" value="1"/>
</dbReference>
<dbReference type="EC" id="2.7.7.64" evidence="6"/>
<dbReference type="InterPro" id="IPR002618">
    <property type="entry name" value="UDPGP_fam"/>
</dbReference>
<comment type="catalytic activity">
    <reaction evidence="7">
        <text>a monosaccharide 1-phosphate + UTP + H(+) = a UDP-monosaccharide + diphosphate</text>
        <dbReference type="Rhea" id="RHEA:13205"/>
        <dbReference type="ChEBI" id="CHEBI:15378"/>
        <dbReference type="ChEBI" id="CHEBI:33019"/>
        <dbReference type="ChEBI" id="CHEBI:46398"/>
        <dbReference type="ChEBI" id="CHEBI:140358"/>
        <dbReference type="ChEBI" id="CHEBI:140359"/>
        <dbReference type="EC" id="2.7.7.64"/>
    </reaction>
</comment>
<evidence type="ECO:0000256" key="3">
    <source>
        <dbReference type="ARBA" id="ARBA00022679"/>
    </source>
</evidence>
<sequence>MTKTSARGVPTCQELNALRKRLSSPELGQSHLFEGWPSSAEEFTEEQRRRMVELLRFRDHYRGGVEQYVRNGQHLLSATDGSLQEYTALDNPSHVYEAPSLFDRSEELMRLEREGLSHVKHSVFVLVAGGLGERLGYSGIKLGLPVETASRRCYLEHYLGWVNHAAGPNAPFVIMTSDDTHARTEELLQALGRKTPNVHLLKQETVFCFTDTAAHLAVENGKLLRKPHGHGDVHSLLYNAVDRASGRRLLELWQSQGYSYIAFLQDTNAIATLTIPVSLAISARHRLAMNFTCIPRQPKEAIGLLCKVCMRGSDVERTVNIEYNNFASVAASLTELGGDAAVPGSAYSPYPGSINTLILDIKEYLPKLIESHGRVPEFINMKFIDEAKTKFKPCRIESLMQDVALLFDSSKTRVGGVTFSRFTYQPVKNSLQEGVKKASEGLAAYCAATGEQGYYEAIRLRFQAAGLKLPAQLNNDCVVEVESVLKLQLFPIIVADAVAMGASLEAITQGLLPHPDKVTVSPRSVLLVEGHVRIESLDLDGALHLVGPTEKDAPPLVIKALAVKNAGWVARVLSGDEEIDEVYRVRGFVLEEKEMKTIHYATL</sequence>
<organism evidence="8 9">
    <name type="scientific">Trypanosoma rangeli SC58</name>
    <dbReference type="NCBI Taxonomy" id="429131"/>
    <lineage>
        <taxon>Eukaryota</taxon>
        <taxon>Discoba</taxon>
        <taxon>Euglenozoa</taxon>
        <taxon>Kinetoplastea</taxon>
        <taxon>Metakinetoplastina</taxon>
        <taxon>Trypanosomatida</taxon>
        <taxon>Trypanosomatidae</taxon>
        <taxon>Trypanosoma</taxon>
        <taxon>Herpetosoma</taxon>
    </lineage>
</organism>
<evidence type="ECO:0000256" key="1">
    <source>
        <dbReference type="ARBA" id="ARBA00001936"/>
    </source>
</evidence>
<dbReference type="EMBL" id="AUPL01003939">
    <property type="protein sequence ID" value="ESL08358.1"/>
    <property type="molecule type" value="Genomic_DNA"/>
</dbReference>
<proteinExistence type="inferred from homology"/>
<dbReference type="PANTHER" id="PTHR11952:SF9">
    <property type="entry name" value="UDP-SUGAR PYROPHOSPHORYLASE"/>
    <property type="match status" value="1"/>
</dbReference>
<comment type="similarity">
    <text evidence="5">Belongs to the USP family.</text>
</comment>
<accession>A0A061IYX5</accession>
<dbReference type="AlphaFoldDB" id="A0A061IYX5"/>
<comment type="cofactor">
    <cofactor evidence="2">
        <name>Mg(2+)</name>
        <dbReference type="ChEBI" id="CHEBI:18420"/>
    </cofactor>
</comment>
<keyword evidence="3" id="KW-0808">Transferase</keyword>
<keyword evidence="9" id="KW-1185">Reference proteome</keyword>
<dbReference type="InterPro" id="IPR039741">
    <property type="entry name" value="UDP-sugar_pyrophosphorylase"/>
</dbReference>
<dbReference type="Gene3D" id="2.160.10.30">
    <property type="match status" value="1"/>
</dbReference>
<dbReference type="Gene3D" id="3.90.550.10">
    <property type="entry name" value="Spore Coat Polysaccharide Biosynthesis Protein SpsA, Chain A"/>
    <property type="match status" value="1"/>
</dbReference>
<evidence type="ECO:0000313" key="8">
    <source>
        <dbReference type="EMBL" id="ESL08358.1"/>
    </source>
</evidence>
<comment type="cofactor">
    <cofactor evidence="1">
        <name>Mn(2+)</name>
        <dbReference type="ChEBI" id="CHEBI:29035"/>
    </cofactor>
</comment>
<dbReference type="OrthoDB" id="532420at2759"/>
<evidence type="ECO:0000313" key="9">
    <source>
        <dbReference type="Proteomes" id="UP000031737"/>
    </source>
</evidence>
<reference evidence="8 9" key="1">
    <citation type="submission" date="2013-07" db="EMBL/GenBank/DDBJ databases">
        <authorList>
            <person name="Stoco P.H."/>
            <person name="Wagner G."/>
            <person name="Gerber A."/>
            <person name="Zaha A."/>
            <person name="Thompson C."/>
            <person name="Bartholomeu D.C."/>
            <person name="Luckemeyer D.D."/>
            <person name="Bahia D."/>
            <person name="Loreto E."/>
            <person name="Prestes E.B."/>
            <person name="Lima F.M."/>
            <person name="Rodrigues-Luiz G."/>
            <person name="Vallejo G.A."/>
            <person name="Filho J.F."/>
            <person name="Monteiro K.M."/>
            <person name="Tyler K.M."/>
            <person name="de Almeida L.G."/>
            <person name="Ortiz M.F."/>
            <person name="Siervo M.A."/>
            <person name="de Moraes M.H."/>
            <person name="Cunha O.L."/>
            <person name="Mendonca-Neto R."/>
            <person name="Silva R."/>
            <person name="Teixeira S.M."/>
            <person name="Murta S.M."/>
            <person name="Sincero T.C."/>
            <person name="Mendes T.A."/>
            <person name="Urmenyi T.P."/>
            <person name="Silva V.G."/>
            <person name="da Rocha W.D."/>
            <person name="Andersson B."/>
            <person name="Romanha A.J."/>
            <person name="Steindel M."/>
            <person name="de Vasconcelos A.T."/>
            <person name="Grisard E.C."/>
        </authorList>
    </citation>
    <scope>NUCLEOTIDE SEQUENCE [LARGE SCALE GENOMIC DNA]</scope>
    <source>
        <strain evidence="8 9">SC58</strain>
    </source>
</reference>
<dbReference type="SUPFAM" id="SSF53448">
    <property type="entry name" value="Nucleotide-diphospho-sugar transferases"/>
    <property type="match status" value="1"/>
</dbReference>
<comment type="caution">
    <text evidence="8">The sequence shown here is derived from an EMBL/GenBank/DDBJ whole genome shotgun (WGS) entry which is preliminary data.</text>
</comment>
<dbReference type="VEuPathDB" id="TriTrypDB:TRSC58_03939"/>
<protein>
    <recommendedName>
        <fullName evidence="6">UTP-monosaccharide-1-phosphate uridylyltransferase</fullName>
        <ecNumber evidence="6">2.7.7.64</ecNumber>
    </recommendedName>
</protein>
<dbReference type="GO" id="GO:0006048">
    <property type="term" value="P:UDP-N-acetylglucosamine biosynthetic process"/>
    <property type="evidence" value="ECO:0007669"/>
    <property type="project" value="TreeGrafter"/>
</dbReference>
<evidence type="ECO:0000256" key="5">
    <source>
        <dbReference type="ARBA" id="ARBA00038047"/>
    </source>
</evidence>
<dbReference type="InterPro" id="IPR029044">
    <property type="entry name" value="Nucleotide-diphossugar_trans"/>
</dbReference>
<gene>
    <name evidence="8" type="ORF">TRSC58_03939</name>
</gene>
<evidence type="ECO:0000256" key="6">
    <source>
        <dbReference type="ARBA" id="ARBA00039080"/>
    </source>
</evidence>
<dbReference type="GO" id="GO:0003977">
    <property type="term" value="F:UDP-N-acetylglucosamine diphosphorylase activity"/>
    <property type="evidence" value="ECO:0007669"/>
    <property type="project" value="TreeGrafter"/>
</dbReference>
<keyword evidence="4" id="KW-0548">Nucleotidyltransferase</keyword>
<dbReference type="PANTHER" id="PTHR11952">
    <property type="entry name" value="UDP- GLUCOSE PYROPHOSPHORYLASE"/>
    <property type="match status" value="1"/>
</dbReference>
<evidence type="ECO:0000256" key="2">
    <source>
        <dbReference type="ARBA" id="ARBA00001946"/>
    </source>
</evidence>
<evidence type="ECO:0000256" key="7">
    <source>
        <dbReference type="ARBA" id="ARBA00048259"/>
    </source>
</evidence>
<name>A0A061IYX5_TRYRA</name>
<dbReference type="GO" id="GO:0051748">
    <property type="term" value="F:UTP-monosaccharide-1-phosphate uridylyltransferase activity"/>
    <property type="evidence" value="ECO:0007669"/>
    <property type="project" value="UniProtKB-EC"/>
</dbReference>